<dbReference type="PANTHER" id="PTHR44119">
    <property type="entry name" value="MAGNESIUM-CHELATASE SUBUNIT CHLH, CHLOROPLASTIC"/>
    <property type="match status" value="1"/>
</dbReference>
<evidence type="ECO:0000313" key="5">
    <source>
        <dbReference type="Proteomes" id="UP000681041"/>
    </source>
</evidence>
<dbReference type="Pfam" id="PF02514">
    <property type="entry name" value="CobN-Mg_chel"/>
    <property type="match status" value="1"/>
</dbReference>
<evidence type="ECO:0000313" key="4">
    <source>
        <dbReference type="EMBL" id="QUH24267.1"/>
    </source>
</evidence>
<dbReference type="PANTHER" id="PTHR44119:SF4">
    <property type="entry name" value="AEROBIC COBALTOCHELATASE SUBUNIT COBN"/>
    <property type="match status" value="1"/>
</dbReference>
<evidence type="ECO:0000256" key="1">
    <source>
        <dbReference type="SAM" id="MobiDB-lite"/>
    </source>
</evidence>
<evidence type="ECO:0000256" key="2">
    <source>
        <dbReference type="SAM" id="Phobius"/>
    </source>
</evidence>
<evidence type="ECO:0000259" key="3">
    <source>
        <dbReference type="Pfam" id="PF02514"/>
    </source>
</evidence>
<reference evidence="4" key="1">
    <citation type="submission" date="2020-07" db="EMBL/GenBank/DDBJ databases">
        <title>Methanobacterium. sp. MethCan genome.</title>
        <authorList>
            <person name="Postec A."/>
            <person name="Quemeneur M."/>
        </authorList>
    </citation>
    <scope>NUCLEOTIDE SEQUENCE</scope>
    <source>
        <strain evidence="4">MethCAN</strain>
    </source>
</reference>
<dbReference type="CDD" id="cd10150">
    <property type="entry name" value="CobN_like"/>
    <property type="match status" value="1"/>
</dbReference>
<feature type="domain" description="CobN/magnesium chelatase" evidence="3">
    <location>
        <begin position="260"/>
        <end position="866"/>
    </location>
</feature>
<protein>
    <submittedName>
        <fullName evidence="4">Cobaltochelatase subunit CobN</fullName>
    </submittedName>
</protein>
<accession>A0A8T8K897</accession>
<organism evidence="4 5">
    <name type="scientific">Methanobacterium alkalithermotolerans</name>
    <dbReference type="NCBI Taxonomy" id="2731220"/>
    <lineage>
        <taxon>Archaea</taxon>
        <taxon>Methanobacteriati</taxon>
        <taxon>Methanobacteriota</taxon>
        <taxon>Methanomada group</taxon>
        <taxon>Methanobacteria</taxon>
        <taxon>Methanobacteriales</taxon>
        <taxon>Methanobacteriaceae</taxon>
        <taxon>Methanobacterium</taxon>
    </lineage>
</organism>
<keyword evidence="2" id="KW-1133">Transmembrane helix</keyword>
<dbReference type="KEGG" id="meme:HYG87_02570"/>
<keyword evidence="5" id="KW-1185">Reference proteome</keyword>
<feature type="compositionally biased region" description="Low complexity" evidence="1">
    <location>
        <begin position="1344"/>
        <end position="1367"/>
    </location>
</feature>
<keyword evidence="2" id="KW-0812">Transmembrane</keyword>
<name>A0A8T8K897_9EURY</name>
<feature type="region of interest" description="Disordered" evidence="1">
    <location>
        <begin position="1337"/>
        <end position="1372"/>
    </location>
</feature>
<dbReference type="InterPro" id="IPR003672">
    <property type="entry name" value="CobN/Mg_chltase"/>
</dbReference>
<sequence>MRKQAILLVITIVFTLALCGAVYAEDSQGGEPTDPLEEDMKTMSYSTTSNPINEATINLNINLEHPEALAGDKLPTITLEDTDGNSYSLTSVIKIDNQKYQINFNSDKTSVKLNISSPGHVAQRLTVNLSKLNPQDSKLQGEANVNFKAYNLLIISSSDSYSKAFAESYKQLKNQGYYYNLHYFSLSQLSSDDAETKQRLEQAAIKADLIAIQMVSSPDNVAKIKSLIEKSNAMEILAIRCGVGFVDDPRFNSDDTLTREYWAQGAQENIRRFQLYILNSIGMQLKDGEDLSVVKWPNQWIYHPDSSVPTFQTWEEYYNWYQNHESYQAGAPWVGIVAYDSSFKGDNQEMHIALLRSLESKGVNVILTFSNAQGRINIMDLYFKNENQSRIDALITCVGFNYVSGVTHGVELFKDLNVPVFAPVYSSNLQEWLDNSYGLVSELHWQIAQPEIDGRIEPILMGGKENAEVDPETGILVIRFTPLGDRIERITSRVVNWVKLRNMDNMDKQIALLYYNIGGGKDGVSASYLDVVASVENILKALKEDGYHIPVDYSAEDIVDLMLHAGNNVGSWAPGELEKVVQAGAITIPISDYLAWFETLPLELQKEVLAQWGPAPGNVMIYDNQIVIPGIMLGNVFLGPQPMRGWGEDPEKIRHSNTLVPHHQYIAFYMWLQNHFDAVIHLGTHGTLEWLPGRSVGLGEDDWPDALLGNLPNIYPYIVENPGEGTQAKRRGYAVIIDHMIPPMIPSELYGELADLNDLISSYHTSLDPQRKEVLQYQIMEMILKLHIHVDLKLDMENDSFQDIVHEVEHYLEDLAEEMMPYGLHIFGAPITGELLEEMIESIVSFHPEERDNPEYREMLRKNLSHNYEIQNLLAALRAEFISPAPSGSPIRKPDVLPTGYNFYSFDPRTAPDSAAWELGKKMADDLVNSFYQEKGYYPDNVGVVLWSIESMRTNGQSIALILRLMGLEPVWSSGRLNGFKVTSLEELGRPRIDVTVSISGLFRDTFSYTIDMLDDAFRLVASLDENGEENHIRKNYLEDREKFLNLGLSPAEAENLAIARIFGPAPEAYGTGLSELTTTTTGWEDQSDLVDTYLNRMSYYYGRNQFAVSGLEAFKNQLTRIDATVQVRDGLYGVLDNDDVVQYLGGLTMAAQSLSTKEVNIYIANSRTLNVKIESLSTFLNTELRTRVFNPKWAEGLLKNGFSGANTINKHVENLFRWHSISPESVEDWMWDTVAEYFILNAGMRNQLIEANPHAFKSIAAWNLEVARRDMWNGDASMVSAIADIYIQSNLEYGVTCCHHTCANMAFNQYVMSSSSLSQNALQQFANIMESATGMKLSLPGVTNPSNPESPSNPTNPSTPSNPASTGEERDYRDAIEASDVEVEMQQESDESVGTENQKAYEVEEAHAASSAQSGVPIAAIVGVVLLLSLVAAGYFKNDLWRILKK</sequence>
<proteinExistence type="predicted"/>
<feature type="transmembrane region" description="Helical" evidence="2">
    <location>
        <begin position="1417"/>
        <end position="1437"/>
    </location>
</feature>
<keyword evidence="2" id="KW-0472">Membrane</keyword>
<dbReference type="Proteomes" id="UP000681041">
    <property type="component" value="Chromosome"/>
</dbReference>
<dbReference type="OrthoDB" id="192131at2157"/>
<gene>
    <name evidence="4" type="ORF">HYG87_02570</name>
</gene>
<dbReference type="EMBL" id="CP058560">
    <property type="protein sequence ID" value="QUH24267.1"/>
    <property type="molecule type" value="Genomic_DNA"/>
</dbReference>